<evidence type="ECO:0000256" key="7">
    <source>
        <dbReference type="ARBA" id="ARBA00023242"/>
    </source>
</evidence>
<evidence type="ECO:0000256" key="8">
    <source>
        <dbReference type="ARBA" id="ARBA00023274"/>
    </source>
</evidence>
<dbReference type="STRING" id="253628.A0A0D2AVM6"/>
<dbReference type="PANTHER" id="PTHR15588">
    <property type="entry name" value="LSM1"/>
    <property type="match status" value="1"/>
</dbReference>
<protein>
    <recommendedName>
        <fullName evidence="9">LSM2-LSM8 complex subunit LSM8</fullName>
    </recommendedName>
</protein>
<dbReference type="GeneID" id="27313403"/>
<name>A0A0D2AVM6_9PEZI</name>
<sequence>MSLAPLKDYINNVVRVITIDGRTYQGTLLAVDNSTNLILTGAEERVIQPPDSDEPNTISEPQVLLVRGDLVLVCALVDEDVDSEIDWLKVRGGPIGSTKHV</sequence>
<evidence type="ECO:0000256" key="1">
    <source>
        <dbReference type="ARBA" id="ARBA00004123"/>
    </source>
</evidence>
<feature type="domain" description="Sm" evidence="10">
    <location>
        <begin position="1"/>
        <end position="80"/>
    </location>
</feature>
<evidence type="ECO:0000259" key="10">
    <source>
        <dbReference type="PROSITE" id="PS52002"/>
    </source>
</evidence>
<evidence type="ECO:0000256" key="2">
    <source>
        <dbReference type="ARBA" id="ARBA00006850"/>
    </source>
</evidence>
<evidence type="ECO:0000256" key="5">
    <source>
        <dbReference type="ARBA" id="ARBA00022884"/>
    </source>
</evidence>
<dbReference type="EMBL" id="KN847545">
    <property type="protein sequence ID" value="KIW03204.1"/>
    <property type="molecule type" value="Genomic_DNA"/>
</dbReference>
<keyword evidence="4 9" id="KW-0747">Spliceosome</keyword>
<evidence type="ECO:0000256" key="6">
    <source>
        <dbReference type="ARBA" id="ARBA00023187"/>
    </source>
</evidence>
<dbReference type="Gene3D" id="2.30.30.100">
    <property type="match status" value="1"/>
</dbReference>
<keyword evidence="5 9" id="KW-0694">RNA-binding</keyword>
<dbReference type="InParanoid" id="A0A0D2AVM6"/>
<keyword evidence="3 9" id="KW-0507">mRNA processing</keyword>
<comment type="subunit">
    <text evidence="9">LSm subunits form a heteromer with a doughnut shape.</text>
</comment>
<dbReference type="HOGENOM" id="CLU_076902_8_1_1"/>
<dbReference type="SUPFAM" id="SSF50182">
    <property type="entry name" value="Sm-like ribonucleoproteins"/>
    <property type="match status" value="1"/>
</dbReference>
<accession>A0A0D2AVM6</accession>
<evidence type="ECO:0000256" key="3">
    <source>
        <dbReference type="ARBA" id="ARBA00022664"/>
    </source>
</evidence>
<dbReference type="InterPro" id="IPR034103">
    <property type="entry name" value="Lsm8"/>
</dbReference>
<evidence type="ECO:0000313" key="11">
    <source>
        <dbReference type="EMBL" id="KIW03204.1"/>
    </source>
</evidence>
<dbReference type="VEuPathDB" id="FungiDB:PV09_05430"/>
<evidence type="ECO:0000256" key="9">
    <source>
        <dbReference type="RuleBase" id="RU365048"/>
    </source>
</evidence>
<dbReference type="GO" id="GO:0000398">
    <property type="term" value="P:mRNA splicing, via spliceosome"/>
    <property type="evidence" value="ECO:0007669"/>
    <property type="project" value="UniProtKB-UniRule"/>
</dbReference>
<dbReference type="SMART" id="SM00651">
    <property type="entry name" value="Sm"/>
    <property type="match status" value="1"/>
</dbReference>
<gene>
    <name evidence="9" type="primary">LSM8</name>
    <name evidence="11" type="ORF">PV09_05430</name>
</gene>
<dbReference type="InterPro" id="IPR044642">
    <property type="entry name" value="PTHR15588"/>
</dbReference>
<dbReference type="PANTHER" id="PTHR15588:SF9">
    <property type="entry name" value="U6 SNRNA-ASSOCIATED SM-LIKE PROTEIN LSM8"/>
    <property type="match status" value="1"/>
</dbReference>
<keyword evidence="8 9" id="KW-0687">Ribonucleoprotein</keyword>
<dbReference type="Proteomes" id="UP000053259">
    <property type="component" value="Unassembled WGS sequence"/>
</dbReference>
<comment type="subcellular location">
    <subcellularLocation>
        <location evidence="1 9">Nucleus</location>
    </subcellularLocation>
</comment>
<keyword evidence="12" id="KW-1185">Reference proteome</keyword>
<dbReference type="PROSITE" id="PS52002">
    <property type="entry name" value="SM"/>
    <property type="match status" value="1"/>
</dbReference>
<comment type="function">
    <text evidence="9">Plays role in pre-mRNA splicing as component of the U4/U6-U5 tri-snRNP complex that is involved in spliceosome assembly, and as component of the precatalytic spliceosome (spliceosome B complex). The heptameric LSM2-8 complex binds specifically to the 3'-terminal U-tract of U6 snRNA.</text>
</comment>
<dbReference type="GO" id="GO:0046540">
    <property type="term" value="C:U4/U6 x U5 tri-snRNP complex"/>
    <property type="evidence" value="ECO:0007669"/>
    <property type="project" value="UniProtKB-UniRule"/>
</dbReference>
<comment type="similarity">
    <text evidence="2 9">Belongs to the snRNP Sm proteins family.</text>
</comment>
<dbReference type="AlphaFoldDB" id="A0A0D2AVM6"/>
<dbReference type="GO" id="GO:0071011">
    <property type="term" value="C:precatalytic spliceosome"/>
    <property type="evidence" value="ECO:0007669"/>
    <property type="project" value="TreeGrafter"/>
</dbReference>
<keyword evidence="7 9" id="KW-0539">Nucleus</keyword>
<proteinExistence type="inferred from homology"/>
<evidence type="ECO:0000256" key="4">
    <source>
        <dbReference type="ARBA" id="ARBA00022728"/>
    </source>
</evidence>
<dbReference type="GO" id="GO:0003729">
    <property type="term" value="F:mRNA binding"/>
    <property type="evidence" value="ECO:0007669"/>
    <property type="project" value="TreeGrafter"/>
</dbReference>
<organism evidence="11 12">
    <name type="scientific">Verruconis gallopava</name>
    <dbReference type="NCBI Taxonomy" id="253628"/>
    <lineage>
        <taxon>Eukaryota</taxon>
        <taxon>Fungi</taxon>
        <taxon>Dikarya</taxon>
        <taxon>Ascomycota</taxon>
        <taxon>Pezizomycotina</taxon>
        <taxon>Dothideomycetes</taxon>
        <taxon>Pleosporomycetidae</taxon>
        <taxon>Venturiales</taxon>
        <taxon>Sympoventuriaceae</taxon>
        <taxon>Verruconis</taxon>
    </lineage>
</organism>
<dbReference type="Pfam" id="PF01423">
    <property type="entry name" value="LSM"/>
    <property type="match status" value="1"/>
</dbReference>
<dbReference type="GO" id="GO:0005688">
    <property type="term" value="C:U6 snRNP"/>
    <property type="evidence" value="ECO:0007669"/>
    <property type="project" value="UniProtKB-UniRule"/>
</dbReference>
<dbReference type="RefSeq" id="XP_016213073.1">
    <property type="nucleotide sequence ID" value="XM_016358934.1"/>
</dbReference>
<dbReference type="CDD" id="cd01727">
    <property type="entry name" value="LSm8"/>
    <property type="match status" value="1"/>
</dbReference>
<evidence type="ECO:0000313" key="12">
    <source>
        <dbReference type="Proteomes" id="UP000053259"/>
    </source>
</evidence>
<dbReference type="InterPro" id="IPR001163">
    <property type="entry name" value="Sm_dom_euk/arc"/>
</dbReference>
<reference evidence="11 12" key="1">
    <citation type="submission" date="2015-01" db="EMBL/GenBank/DDBJ databases">
        <title>The Genome Sequence of Ochroconis gallopava CBS43764.</title>
        <authorList>
            <consortium name="The Broad Institute Genomics Platform"/>
            <person name="Cuomo C."/>
            <person name="de Hoog S."/>
            <person name="Gorbushina A."/>
            <person name="Stielow B."/>
            <person name="Teixiera M."/>
            <person name="Abouelleil A."/>
            <person name="Chapman S.B."/>
            <person name="Priest M."/>
            <person name="Young S.K."/>
            <person name="Wortman J."/>
            <person name="Nusbaum C."/>
            <person name="Birren B."/>
        </authorList>
    </citation>
    <scope>NUCLEOTIDE SEQUENCE [LARGE SCALE GENOMIC DNA]</scope>
    <source>
        <strain evidence="11 12">CBS 43764</strain>
    </source>
</reference>
<dbReference type="OrthoDB" id="422364at2759"/>
<dbReference type="InterPro" id="IPR010920">
    <property type="entry name" value="LSM_dom_sf"/>
</dbReference>
<dbReference type="InterPro" id="IPR047575">
    <property type="entry name" value="Sm"/>
</dbReference>
<keyword evidence="6 9" id="KW-0508">mRNA splicing</keyword>